<dbReference type="InterPro" id="IPR032676">
    <property type="entry name" value="YkuD_2"/>
</dbReference>
<dbReference type="EMBL" id="CP072842">
    <property type="protein sequence ID" value="QTV04996.1"/>
    <property type="molecule type" value="Genomic_DNA"/>
</dbReference>
<keyword evidence="2" id="KW-1185">Reference proteome</keyword>
<accession>A0ABX7XAS8</accession>
<evidence type="ECO:0000313" key="2">
    <source>
        <dbReference type="Proteomes" id="UP000672011"/>
    </source>
</evidence>
<reference evidence="2" key="2">
    <citation type="submission" date="2021-04" db="EMBL/GenBank/DDBJ databases">
        <title>Taxonomy of Flavobacteriaceae bacterium ZY171143.</title>
        <authorList>
            <person name="Li F."/>
        </authorList>
    </citation>
    <scope>NUCLEOTIDE SEQUENCE [LARGE SCALE GENOMIC DNA]</scope>
    <source>
        <strain evidence="2">ZY171143</strain>
    </source>
</reference>
<gene>
    <name evidence="1" type="ORF">J9309_09365</name>
</gene>
<name>A0ABX7XAS8_9FLAO</name>
<dbReference type="PANTHER" id="PTHR38477:SF1">
    <property type="entry name" value="MUREIN L,D-TRANSPEPTIDASE CATALYTIC DOMAIN FAMILY PROTEIN"/>
    <property type="match status" value="1"/>
</dbReference>
<organism evidence="1 2">
    <name type="scientific">Faecalibacter bovis</name>
    <dbReference type="NCBI Taxonomy" id="2898187"/>
    <lineage>
        <taxon>Bacteria</taxon>
        <taxon>Pseudomonadati</taxon>
        <taxon>Bacteroidota</taxon>
        <taxon>Flavobacteriia</taxon>
        <taxon>Flavobacteriales</taxon>
        <taxon>Weeksellaceae</taxon>
        <taxon>Faecalibacter</taxon>
    </lineage>
</organism>
<reference evidence="1 2" key="1">
    <citation type="journal article" date="2021" name="Int. J. Syst. Evol. Microbiol.">
        <title>Faecalibacter bovis sp. nov., isolated from cow faeces.</title>
        <authorList>
            <person name="Li F."/>
            <person name="Zhao W."/>
            <person name="Hong Q."/>
            <person name="Shao Q."/>
            <person name="Song J."/>
            <person name="Yang S."/>
        </authorList>
    </citation>
    <scope>NUCLEOTIDE SEQUENCE [LARGE SCALE GENOMIC DNA]</scope>
    <source>
        <strain evidence="1 2">ZY171143</strain>
    </source>
</reference>
<proteinExistence type="predicted"/>
<dbReference type="Proteomes" id="UP000672011">
    <property type="component" value="Chromosome"/>
</dbReference>
<dbReference type="RefSeq" id="WP_230475619.1">
    <property type="nucleotide sequence ID" value="NZ_CP072842.1"/>
</dbReference>
<evidence type="ECO:0000313" key="1">
    <source>
        <dbReference type="EMBL" id="QTV04996.1"/>
    </source>
</evidence>
<dbReference type="Pfam" id="PF13645">
    <property type="entry name" value="YkuD_2"/>
    <property type="match status" value="1"/>
</dbReference>
<dbReference type="PANTHER" id="PTHR38477">
    <property type="entry name" value="HYPOTHETICAL EXPORTED PROTEIN"/>
    <property type="match status" value="1"/>
</dbReference>
<protein>
    <submittedName>
        <fullName evidence="1">Murein L,D-transpeptidase catalytic domain family protein</fullName>
    </submittedName>
</protein>
<sequence>MFKKIICCILFNVIFGCDSKSEQNQVEVEQAESKINIDTKANEALSFAQNRGMNTDFCILIDFSKHSGLKRFYIWDFNENKIVEEFLVSHGAGDNPWSGTSTKDNPIFSNENNSHKSSLGKYEIGERGWSQWGINIKYLLHGLESTNSNALQRVIVLHGWEAVPDTEIFPNGTPEGWGCPALSNAAMTKVDSYFKNVTKPVLLWIYNE</sequence>